<dbReference type="AlphaFoldDB" id="A0A1G6UZ50"/>
<dbReference type="RefSeq" id="WP_090391256.1">
    <property type="nucleotide sequence ID" value="NZ_FMZO01000009.1"/>
</dbReference>
<gene>
    <name evidence="2" type="ORF">SAMN04487894_109119</name>
</gene>
<feature type="signal peptide" evidence="1">
    <location>
        <begin position="1"/>
        <end position="23"/>
    </location>
</feature>
<evidence type="ECO:0008006" key="4">
    <source>
        <dbReference type="Google" id="ProtNLM"/>
    </source>
</evidence>
<organism evidence="2 3">
    <name type="scientific">Niabella drilacis (strain DSM 25811 / CCM 8410 / CCUG 62505 / LMG 26954 / E90)</name>
    <dbReference type="NCBI Taxonomy" id="1285928"/>
    <lineage>
        <taxon>Bacteria</taxon>
        <taxon>Pseudomonadati</taxon>
        <taxon>Bacteroidota</taxon>
        <taxon>Chitinophagia</taxon>
        <taxon>Chitinophagales</taxon>
        <taxon>Chitinophagaceae</taxon>
        <taxon>Niabella</taxon>
    </lineage>
</organism>
<dbReference type="OrthoDB" id="703188at2"/>
<sequence>MQFKFITALLLITGLTTAYSSFAQQGSVMIYGSLNYQDHNKTGQTFGANPIGVGYFFNGHAVTGINYAFSREKDALHDLAERHHEAGLFYSDSKMLGEHFVLIGQLDAHYVWGSTDLNTPASYDYKGYLFRLYPLIGVILGHGWALKAKFCELSYRQTKGNDAAQTKDKLFIAGINGSTIGLGVSKNISFNKHRS</sequence>
<name>A0A1G6UZ50_NIADE</name>
<keyword evidence="3" id="KW-1185">Reference proteome</keyword>
<proteinExistence type="predicted"/>
<evidence type="ECO:0000313" key="2">
    <source>
        <dbReference type="EMBL" id="SDD45905.1"/>
    </source>
</evidence>
<dbReference type="STRING" id="1285928.SAMN04487894_109119"/>
<reference evidence="3" key="1">
    <citation type="submission" date="2016-10" db="EMBL/GenBank/DDBJ databases">
        <authorList>
            <person name="Varghese N."/>
            <person name="Submissions S."/>
        </authorList>
    </citation>
    <scope>NUCLEOTIDE SEQUENCE [LARGE SCALE GENOMIC DNA]</scope>
    <source>
        <strain evidence="3">DSM 25811 / CCM 8410 / LMG 26954 / E90</strain>
    </source>
</reference>
<dbReference type="Proteomes" id="UP000198757">
    <property type="component" value="Unassembled WGS sequence"/>
</dbReference>
<protein>
    <recommendedName>
        <fullName evidence="4">Outer membrane protein beta-barrel domain-containing protein</fullName>
    </recommendedName>
</protein>
<keyword evidence="1" id="KW-0732">Signal</keyword>
<dbReference type="EMBL" id="FMZO01000009">
    <property type="protein sequence ID" value="SDD45905.1"/>
    <property type="molecule type" value="Genomic_DNA"/>
</dbReference>
<feature type="chain" id="PRO_5011746682" description="Outer membrane protein beta-barrel domain-containing protein" evidence="1">
    <location>
        <begin position="24"/>
        <end position="195"/>
    </location>
</feature>
<evidence type="ECO:0000313" key="3">
    <source>
        <dbReference type="Proteomes" id="UP000198757"/>
    </source>
</evidence>
<evidence type="ECO:0000256" key="1">
    <source>
        <dbReference type="SAM" id="SignalP"/>
    </source>
</evidence>
<accession>A0A1G6UZ50</accession>